<dbReference type="CDD" id="cd05288">
    <property type="entry name" value="PGDH"/>
    <property type="match status" value="1"/>
</dbReference>
<dbReference type="InterPro" id="IPR041694">
    <property type="entry name" value="ADH_N_2"/>
</dbReference>
<dbReference type="GO" id="GO:0016628">
    <property type="term" value="F:oxidoreductase activity, acting on the CH-CH group of donors, NAD or NADP as acceptor"/>
    <property type="evidence" value="ECO:0007669"/>
    <property type="project" value="InterPro"/>
</dbReference>
<dbReference type="InterPro" id="IPR013149">
    <property type="entry name" value="ADH-like_C"/>
</dbReference>
<dbReference type="InterPro" id="IPR011032">
    <property type="entry name" value="GroES-like_sf"/>
</dbReference>
<dbReference type="InterPro" id="IPR045010">
    <property type="entry name" value="MDR_fam"/>
</dbReference>
<dbReference type="PANTHER" id="PTHR43205">
    <property type="entry name" value="PROSTAGLANDIN REDUCTASE"/>
    <property type="match status" value="1"/>
</dbReference>
<organism evidence="5 6">
    <name type="scientific">Diatrype stigma</name>
    <dbReference type="NCBI Taxonomy" id="117547"/>
    <lineage>
        <taxon>Eukaryota</taxon>
        <taxon>Fungi</taxon>
        <taxon>Dikarya</taxon>
        <taxon>Ascomycota</taxon>
        <taxon>Pezizomycotina</taxon>
        <taxon>Sordariomycetes</taxon>
        <taxon>Xylariomycetidae</taxon>
        <taxon>Xylariales</taxon>
        <taxon>Diatrypaceae</taxon>
        <taxon>Diatrype</taxon>
    </lineage>
</organism>
<dbReference type="Proteomes" id="UP001320420">
    <property type="component" value="Unassembled WGS sequence"/>
</dbReference>
<comment type="caution">
    <text evidence="5">The sequence shown here is derived from an EMBL/GenBank/DDBJ whole genome shotgun (WGS) entry which is preliminary data.</text>
</comment>
<dbReference type="AlphaFoldDB" id="A0AAN9U780"/>
<evidence type="ECO:0000256" key="2">
    <source>
        <dbReference type="ARBA" id="ARBA00069006"/>
    </source>
</evidence>
<reference evidence="5 6" key="1">
    <citation type="submission" date="2024-02" db="EMBL/GenBank/DDBJ databases">
        <title>De novo assembly and annotation of 12 fungi associated with fruit tree decline syndrome in Ontario, Canada.</title>
        <authorList>
            <person name="Sulman M."/>
            <person name="Ellouze W."/>
            <person name="Ilyukhin E."/>
        </authorList>
    </citation>
    <scope>NUCLEOTIDE SEQUENCE [LARGE SCALE GENOMIC DNA]</scope>
    <source>
        <strain evidence="5 6">M11/M66-122</strain>
    </source>
</reference>
<name>A0AAN9U780_9PEZI</name>
<dbReference type="FunFam" id="3.40.50.720:FF:000121">
    <property type="entry name" value="Prostaglandin reductase 2"/>
    <property type="match status" value="1"/>
</dbReference>
<accession>A0AAN9U780</accession>
<dbReference type="EMBL" id="JAKJXP020000144">
    <property type="protein sequence ID" value="KAK7742228.1"/>
    <property type="molecule type" value="Genomic_DNA"/>
</dbReference>
<dbReference type="InterPro" id="IPR036291">
    <property type="entry name" value="NAD(P)-bd_dom_sf"/>
</dbReference>
<evidence type="ECO:0000256" key="1">
    <source>
        <dbReference type="ARBA" id="ARBA00023002"/>
    </source>
</evidence>
<protein>
    <recommendedName>
        <fullName evidence="2">Dehydrogenase FUB6</fullName>
    </recommendedName>
    <alternativeName>
        <fullName evidence="3">Fusaric acid biosynthesis protein 6</fullName>
    </alternativeName>
</protein>
<dbReference type="Gene3D" id="3.40.50.720">
    <property type="entry name" value="NAD(P)-binding Rossmann-like Domain"/>
    <property type="match status" value="1"/>
</dbReference>
<evidence type="ECO:0000256" key="3">
    <source>
        <dbReference type="ARBA" id="ARBA00083301"/>
    </source>
</evidence>
<proteinExistence type="predicted"/>
<evidence type="ECO:0000259" key="4">
    <source>
        <dbReference type="SMART" id="SM00829"/>
    </source>
</evidence>
<gene>
    <name evidence="5" type="ORF">SLS62_010747</name>
</gene>
<dbReference type="SMART" id="SM00829">
    <property type="entry name" value="PKS_ER"/>
    <property type="match status" value="1"/>
</dbReference>
<dbReference type="PANTHER" id="PTHR43205:SF7">
    <property type="entry name" value="PROSTAGLANDIN REDUCTASE 1"/>
    <property type="match status" value="1"/>
</dbReference>
<evidence type="ECO:0000313" key="5">
    <source>
        <dbReference type="EMBL" id="KAK7742228.1"/>
    </source>
</evidence>
<keyword evidence="6" id="KW-1185">Reference proteome</keyword>
<dbReference type="SUPFAM" id="SSF51735">
    <property type="entry name" value="NAD(P)-binding Rossmann-fold domains"/>
    <property type="match status" value="1"/>
</dbReference>
<feature type="domain" description="Enoyl reductase (ER)" evidence="4">
    <location>
        <begin position="74"/>
        <end position="346"/>
    </location>
</feature>
<keyword evidence="1" id="KW-0560">Oxidoreductase</keyword>
<sequence length="349" mass="37176">MGNKTLIFKAIPTGVPEAGKHLVVEDLPFDLSSAAAPEGGLLVENLYASYDPYLRGRMRDASVKSYVPAFELGGPVINATVARVLKTAHPDYKEGELVKAFLPIAEYGLVDRAGMERVQKIENKTGLDLDLGIFLGPLGMPGLTAYAGLLKIGQPKAGETLFVSSAAGAVGQVAGQVAKQLGLRVIGSVGSDAKLDFIVKELGFDGGFNYKKESAFDALPRLAPNGIDIYFENVGGEQLDAALANMNTGGRIPVCGMISGYNLPNDQKYGVKNLFQLIAKLLTMQGFLVGQPGFGPAYSKEHQEKVQKWLADGSFKPKLHVTEGIDNAAEGFVGMLQGENFGKAVLKIR</sequence>
<dbReference type="Pfam" id="PF16884">
    <property type="entry name" value="ADH_N_2"/>
    <property type="match status" value="1"/>
</dbReference>
<dbReference type="Pfam" id="PF00107">
    <property type="entry name" value="ADH_zinc_N"/>
    <property type="match status" value="1"/>
</dbReference>
<dbReference type="InterPro" id="IPR020843">
    <property type="entry name" value="ER"/>
</dbReference>
<dbReference type="Gene3D" id="3.90.180.10">
    <property type="entry name" value="Medium-chain alcohol dehydrogenases, catalytic domain"/>
    <property type="match status" value="1"/>
</dbReference>
<dbReference type="SUPFAM" id="SSF50129">
    <property type="entry name" value="GroES-like"/>
    <property type="match status" value="1"/>
</dbReference>
<evidence type="ECO:0000313" key="6">
    <source>
        <dbReference type="Proteomes" id="UP001320420"/>
    </source>
</evidence>